<dbReference type="AlphaFoldDB" id="X1HVQ6"/>
<proteinExistence type="predicted"/>
<keyword evidence="1" id="KW-0411">Iron-sulfur</keyword>
<dbReference type="InterPro" id="IPR004453">
    <property type="entry name" value="QueG"/>
</dbReference>
<gene>
    <name evidence="3" type="ORF">S03H2_38661</name>
</gene>
<dbReference type="GO" id="GO:0008616">
    <property type="term" value="P:tRNA queuosine(34) biosynthetic process"/>
    <property type="evidence" value="ECO:0007669"/>
    <property type="project" value="InterPro"/>
</dbReference>
<keyword evidence="1" id="KW-0004">4Fe-4S</keyword>
<dbReference type="PROSITE" id="PS51379">
    <property type="entry name" value="4FE4S_FER_2"/>
    <property type="match status" value="1"/>
</dbReference>
<dbReference type="PROSITE" id="PS00198">
    <property type="entry name" value="4FE4S_FER_1"/>
    <property type="match status" value="1"/>
</dbReference>
<dbReference type="GO" id="GO:0052693">
    <property type="term" value="F:epoxyqueuosine reductase activity"/>
    <property type="evidence" value="ECO:0007669"/>
    <property type="project" value="TreeGrafter"/>
</dbReference>
<accession>X1HVQ6</accession>
<dbReference type="InterPro" id="IPR017896">
    <property type="entry name" value="4Fe4S_Fe-S-bd"/>
</dbReference>
<dbReference type="InterPro" id="IPR017900">
    <property type="entry name" value="4Fe4S_Fe_S_CS"/>
</dbReference>
<keyword evidence="1" id="KW-0408">Iron</keyword>
<feature type="non-terminal residue" evidence="3">
    <location>
        <position position="237"/>
    </location>
</feature>
<organism evidence="3">
    <name type="scientific">marine sediment metagenome</name>
    <dbReference type="NCBI Taxonomy" id="412755"/>
    <lineage>
        <taxon>unclassified sequences</taxon>
        <taxon>metagenomes</taxon>
        <taxon>ecological metagenomes</taxon>
    </lineage>
</organism>
<sequence length="237" mass="26969">MNRIVYKIQDGMKQHRYKAKTVSISHLSEVQEAVGRLVRQGLLNKRLHERWHFYLQTNKNLPEAKTIVVVAMPYPITRVWFKYKGIAYPADFPPDYFAKTEKESRAEAILNNVLKTAGYKVARAHLALKMLAVRSRLATYGRNNITYVSGMGSLCMLVAFYTDWSCEEDNWQEPKAMKACENCSLCRENCPTGSIPVDRFLIHAENCLGFLTRWSQISPTGFSFSLTGTMPSLAVCA</sequence>
<dbReference type="GO" id="GO:0051539">
    <property type="term" value="F:4 iron, 4 sulfur cluster binding"/>
    <property type="evidence" value="ECO:0007669"/>
    <property type="project" value="UniProtKB-KW"/>
</dbReference>
<protein>
    <recommendedName>
        <fullName evidence="2">4Fe-4S ferredoxin-type domain-containing protein</fullName>
    </recommendedName>
</protein>
<dbReference type="EMBL" id="BARU01023846">
    <property type="protein sequence ID" value="GAH57909.1"/>
    <property type="molecule type" value="Genomic_DNA"/>
</dbReference>
<evidence type="ECO:0000256" key="1">
    <source>
        <dbReference type="ARBA" id="ARBA00022485"/>
    </source>
</evidence>
<evidence type="ECO:0000259" key="2">
    <source>
        <dbReference type="PROSITE" id="PS51379"/>
    </source>
</evidence>
<keyword evidence="1" id="KW-0479">Metal-binding</keyword>
<comment type="caution">
    <text evidence="3">The sequence shown here is derived from an EMBL/GenBank/DDBJ whole genome shotgun (WGS) entry which is preliminary data.</text>
</comment>
<dbReference type="PANTHER" id="PTHR30002:SF4">
    <property type="entry name" value="EPOXYQUEUOSINE REDUCTASE"/>
    <property type="match status" value="1"/>
</dbReference>
<name>X1HVQ6_9ZZZZ</name>
<reference evidence="3" key="1">
    <citation type="journal article" date="2014" name="Front. Microbiol.">
        <title>High frequency of phylogenetically diverse reductive dehalogenase-homologous genes in deep subseafloor sedimentary metagenomes.</title>
        <authorList>
            <person name="Kawai M."/>
            <person name="Futagami T."/>
            <person name="Toyoda A."/>
            <person name="Takaki Y."/>
            <person name="Nishi S."/>
            <person name="Hori S."/>
            <person name="Arai W."/>
            <person name="Tsubouchi T."/>
            <person name="Morono Y."/>
            <person name="Uchiyama I."/>
            <person name="Ito T."/>
            <person name="Fujiyama A."/>
            <person name="Inagaki F."/>
            <person name="Takami H."/>
        </authorList>
    </citation>
    <scope>NUCLEOTIDE SEQUENCE</scope>
    <source>
        <strain evidence="3">Expedition CK06-06</strain>
    </source>
</reference>
<evidence type="ECO:0000313" key="3">
    <source>
        <dbReference type="EMBL" id="GAH57909.1"/>
    </source>
</evidence>
<dbReference type="PANTHER" id="PTHR30002">
    <property type="entry name" value="EPOXYQUEUOSINE REDUCTASE"/>
    <property type="match status" value="1"/>
</dbReference>
<feature type="domain" description="4Fe-4S ferredoxin-type" evidence="2">
    <location>
        <begin position="171"/>
        <end position="200"/>
    </location>
</feature>